<protein>
    <recommendedName>
        <fullName evidence="10">Adenylate kinase isoenzyme 6 homolog</fullName>
        <shortName evidence="10">AK6</shortName>
        <ecNumber evidence="10">2.7.4.3</ecNumber>
    </recommendedName>
    <alternativeName>
        <fullName evidence="10">Dual activity adenylate kinase/ATPase</fullName>
        <shortName evidence="10">AK/ATPase</shortName>
    </alternativeName>
</protein>
<feature type="binding site" evidence="10">
    <location>
        <position position="111"/>
    </location>
    <ligand>
        <name>ATP</name>
        <dbReference type="ChEBI" id="CHEBI:30616"/>
    </ligand>
</feature>
<dbReference type="AlphaFoldDB" id="A0A060T8K9"/>
<keyword evidence="9 10" id="KW-0539">Nucleus</keyword>
<reference evidence="11" key="2">
    <citation type="submission" date="2014-06" db="EMBL/GenBank/DDBJ databases">
        <title>The complete genome of Blastobotrys (Arxula) adeninivorans LS3 - a yeast of biotechnological interest.</title>
        <authorList>
            <person name="Kunze G."/>
            <person name="Gaillardin C."/>
            <person name="Czernicka M."/>
            <person name="Durrens P."/>
            <person name="Martin T."/>
            <person name="Boer E."/>
            <person name="Gabaldon T."/>
            <person name="Cruz J."/>
            <person name="Talla E."/>
            <person name="Marck C."/>
            <person name="Goffeau A."/>
            <person name="Barbe V."/>
            <person name="Baret P."/>
            <person name="Baronian K."/>
            <person name="Beier S."/>
            <person name="Bleykasten C."/>
            <person name="Bode R."/>
            <person name="Casaregola S."/>
            <person name="Despons L."/>
            <person name="Fairhead C."/>
            <person name="Giersberg M."/>
            <person name="Gierski P."/>
            <person name="Hahnel U."/>
            <person name="Hartmann A."/>
            <person name="Jankowska D."/>
            <person name="Jubin C."/>
            <person name="Jung P."/>
            <person name="Lafontaine I."/>
            <person name="Leh-Louis V."/>
            <person name="Lemaire M."/>
            <person name="Marcet-Houben M."/>
            <person name="Mascher M."/>
            <person name="Morel G."/>
            <person name="Richard G.-F."/>
            <person name="Riechen J."/>
            <person name="Sacerdot C."/>
            <person name="Sarkar A."/>
            <person name="Savel G."/>
            <person name="Schacherer J."/>
            <person name="Sherman D."/>
            <person name="Straub M.-L."/>
            <person name="Stein N."/>
            <person name="Thierry A."/>
            <person name="Trautwein-Schult A."/>
            <person name="Westhof E."/>
            <person name="Worch S."/>
            <person name="Dujon B."/>
            <person name="Souciet J.-L."/>
            <person name="Wincker P."/>
            <person name="Scholz U."/>
            <person name="Neuveglise N."/>
        </authorList>
    </citation>
    <scope>NUCLEOTIDE SEQUENCE</scope>
    <source>
        <strain evidence="11">LS3</strain>
    </source>
</reference>
<feature type="binding site" evidence="10">
    <location>
        <position position="19"/>
    </location>
    <ligand>
        <name>ATP</name>
        <dbReference type="ChEBI" id="CHEBI:30616"/>
    </ligand>
</feature>
<dbReference type="GO" id="GO:0005524">
    <property type="term" value="F:ATP binding"/>
    <property type="evidence" value="ECO:0007669"/>
    <property type="project" value="UniProtKB-KW"/>
</dbReference>
<evidence type="ECO:0000256" key="10">
    <source>
        <dbReference type="HAMAP-Rule" id="MF_03173"/>
    </source>
</evidence>
<dbReference type="Pfam" id="PF13238">
    <property type="entry name" value="AAA_18"/>
    <property type="match status" value="1"/>
</dbReference>
<feature type="region of interest" description="NMPbind" evidence="10">
    <location>
        <begin position="35"/>
        <end position="58"/>
    </location>
</feature>
<dbReference type="PANTHER" id="PTHR12595:SF0">
    <property type="entry name" value="ADENYLATE KINASE ISOENZYME 6"/>
    <property type="match status" value="1"/>
</dbReference>
<feature type="binding site" evidence="10">
    <location>
        <position position="14"/>
    </location>
    <ligand>
        <name>ATP</name>
        <dbReference type="ChEBI" id="CHEBI:30616"/>
    </ligand>
</feature>
<dbReference type="Gene3D" id="3.40.50.300">
    <property type="entry name" value="P-loop containing nucleotide triphosphate hydrolases"/>
    <property type="match status" value="1"/>
</dbReference>
<evidence type="ECO:0000256" key="6">
    <source>
        <dbReference type="ARBA" id="ARBA00022741"/>
    </source>
</evidence>
<evidence type="ECO:0000256" key="3">
    <source>
        <dbReference type="ARBA" id="ARBA00022517"/>
    </source>
</evidence>
<organism evidence="11">
    <name type="scientific">Blastobotrys adeninivorans</name>
    <name type="common">Yeast</name>
    <name type="synonym">Arxula adeninivorans</name>
    <dbReference type="NCBI Taxonomy" id="409370"/>
    <lineage>
        <taxon>Eukaryota</taxon>
        <taxon>Fungi</taxon>
        <taxon>Dikarya</taxon>
        <taxon>Ascomycota</taxon>
        <taxon>Saccharomycotina</taxon>
        <taxon>Dipodascomycetes</taxon>
        <taxon>Dipodascales</taxon>
        <taxon>Trichomonascaceae</taxon>
        <taxon>Blastobotrys</taxon>
    </lineage>
</organism>
<comment type="catalytic activity">
    <reaction evidence="10">
        <text>ATP + H2O = ADP + phosphate + H(+)</text>
        <dbReference type="Rhea" id="RHEA:13065"/>
        <dbReference type="ChEBI" id="CHEBI:15377"/>
        <dbReference type="ChEBI" id="CHEBI:15378"/>
        <dbReference type="ChEBI" id="CHEBI:30616"/>
        <dbReference type="ChEBI" id="CHEBI:43474"/>
        <dbReference type="ChEBI" id="CHEBI:456216"/>
    </reaction>
</comment>
<dbReference type="EC" id="2.7.4.3" evidence="10"/>
<comment type="caution">
    <text evidence="10">Lacks conserved residue(s) required for the propagation of feature annotation.</text>
</comment>
<evidence type="ECO:0000256" key="1">
    <source>
        <dbReference type="ARBA" id="ARBA00000582"/>
    </source>
</evidence>
<feature type="binding site" evidence="10">
    <location>
        <position position="16"/>
    </location>
    <ligand>
        <name>ATP</name>
        <dbReference type="ChEBI" id="CHEBI:30616"/>
    </ligand>
</feature>
<dbReference type="GO" id="GO:0004017">
    <property type="term" value="F:AMP kinase activity"/>
    <property type="evidence" value="ECO:0007669"/>
    <property type="project" value="UniProtKB-UniRule"/>
</dbReference>
<evidence type="ECO:0000313" key="11">
    <source>
        <dbReference type="EMBL" id="CDP35536.1"/>
    </source>
</evidence>
<dbReference type="HAMAP" id="MF_00039">
    <property type="entry name" value="Adenylate_kinase_AK6"/>
    <property type="match status" value="1"/>
</dbReference>
<feature type="region of interest" description="LID" evidence="10">
    <location>
        <begin position="110"/>
        <end position="120"/>
    </location>
</feature>
<evidence type="ECO:0000256" key="5">
    <source>
        <dbReference type="ARBA" id="ARBA00022679"/>
    </source>
</evidence>
<feature type="binding site" evidence="10">
    <location>
        <position position="18"/>
    </location>
    <ligand>
        <name>ATP</name>
        <dbReference type="ChEBI" id="CHEBI:30616"/>
    </ligand>
</feature>
<keyword evidence="6 10" id="KW-0547">Nucleotide-binding</keyword>
<keyword evidence="7 10" id="KW-0418">Kinase</keyword>
<keyword evidence="8 10" id="KW-0067">ATP-binding</keyword>
<comment type="function">
    <text evidence="10">Broad-specificity nucleoside monophosphate (NMP) kinase that catalyzes the reversible transfer of the terminal phosphate group between nucleoside triphosphates and monophosphates. Has also ATPase activity. Involved in the late cytoplasmic maturation steps of the 40S ribosomal particles, specifically 18S rRNA maturation. While NMP activity is not required for ribosome maturation, ATPase activity is. Associates transiently with small ribosomal subunit protein uS11. ATP hydrolysis breaks the interaction with uS11. May temporarily remove uS11 from the ribosome to enable a conformational change of the ribosomal RNA that is needed for the final maturation step of the small ribosomal subunit. Its NMP activity may have a role in nuclear energy homeostasis.</text>
</comment>
<dbReference type="GO" id="GO:0005634">
    <property type="term" value="C:nucleus"/>
    <property type="evidence" value="ECO:0007669"/>
    <property type="project" value="UniProtKB-SubCell"/>
</dbReference>
<evidence type="ECO:0000256" key="9">
    <source>
        <dbReference type="ARBA" id="ARBA00023242"/>
    </source>
</evidence>
<comment type="similarity">
    <text evidence="10">Belongs to the adenylate kinase family. AK6 subfamily.</text>
</comment>
<comment type="subcellular location">
    <subcellularLocation>
        <location evidence="10">Cytoplasm</location>
    </subcellularLocation>
    <subcellularLocation>
        <location evidence="10">Nucleus</location>
    </subcellularLocation>
</comment>
<proteinExistence type="inferred from homology"/>
<evidence type="ECO:0000256" key="4">
    <source>
        <dbReference type="ARBA" id="ARBA00022552"/>
    </source>
</evidence>
<dbReference type="FunFam" id="3.40.50.300:FF:000372">
    <property type="entry name" value="Adenylate kinase isoenzyme 6 homolog"/>
    <property type="match status" value="1"/>
</dbReference>
<comment type="subunit">
    <text evidence="10">Interacts with small ribosomal subunit protein uS11. Not a structural component of 43S pre-ribosomes, but transiently interacts with them by binding to uS11.</text>
</comment>
<sequence>MERGPNIIITGTPGTGKSSHAALVAENLPDMKLFSINEVAKERDCISGYDEERKSSIVDEDKLLDAIEDDLEKGGLIIDWHACDIFPERLIDLVVVLRTDTQHLYDRLQSRQYSETKLQENIDAEIMQVLLDEAKEGYAEEIVVELHSNEIEDMESNVERIVAWKKQWEKDNGRDGDSD</sequence>
<name>A0A060T8K9_BLAAD</name>
<dbReference type="PANTHER" id="PTHR12595">
    <property type="entry name" value="POS9-ACTIVATING FACTOR FAP7-RELATED"/>
    <property type="match status" value="1"/>
</dbReference>
<evidence type="ECO:0000256" key="2">
    <source>
        <dbReference type="ARBA" id="ARBA00022490"/>
    </source>
</evidence>
<dbReference type="GO" id="GO:0006364">
    <property type="term" value="P:rRNA processing"/>
    <property type="evidence" value="ECO:0007669"/>
    <property type="project" value="UniProtKB-KW"/>
</dbReference>
<feature type="binding site" evidence="10">
    <location>
        <position position="17"/>
    </location>
    <ligand>
        <name>ATP</name>
        <dbReference type="ChEBI" id="CHEBI:30616"/>
    </ligand>
</feature>
<dbReference type="GO" id="GO:0005737">
    <property type="term" value="C:cytoplasm"/>
    <property type="evidence" value="ECO:0007669"/>
    <property type="project" value="UniProtKB-SubCell"/>
</dbReference>
<dbReference type="GO" id="GO:0042274">
    <property type="term" value="P:ribosomal small subunit biogenesis"/>
    <property type="evidence" value="ECO:0007669"/>
    <property type="project" value="UniProtKB-UniRule"/>
</dbReference>
<accession>A0A060T8K9</accession>
<comment type="catalytic activity">
    <reaction evidence="1 10">
        <text>AMP + ATP = 2 ADP</text>
        <dbReference type="Rhea" id="RHEA:12973"/>
        <dbReference type="ChEBI" id="CHEBI:30616"/>
        <dbReference type="ChEBI" id="CHEBI:456215"/>
        <dbReference type="ChEBI" id="CHEBI:456216"/>
        <dbReference type="EC" id="2.7.4.3"/>
    </reaction>
</comment>
<keyword evidence="2 10" id="KW-0963">Cytoplasm</keyword>
<dbReference type="PhylomeDB" id="A0A060T8K9"/>
<reference evidence="11" key="1">
    <citation type="submission" date="2014-02" db="EMBL/GenBank/DDBJ databases">
        <authorList>
            <person name="Genoscope - CEA"/>
        </authorList>
    </citation>
    <scope>NUCLEOTIDE SEQUENCE</scope>
    <source>
        <strain evidence="11">LS3</strain>
    </source>
</reference>
<gene>
    <name evidence="11" type="ORF">GNLVRS02_ARAD1C37818g</name>
</gene>
<dbReference type="InterPro" id="IPR027417">
    <property type="entry name" value="P-loop_NTPase"/>
</dbReference>
<evidence type="ECO:0000256" key="8">
    <source>
        <dbReference type="ARBA" id="ARBA00022840"/>
    </source>
</evidence>
<keyword evidence="5 10" id="KW-0808">Transferase</keyword>
<dbReference type="GO" id="GO:0016887">
    <property type="term" value="F:ATP hydrolysis activity"/>
    <property type="evidence" value="ECO:0007669"/>
    <property type="project" value="UniProtKB-UniRule"/>
</dbReference>
<keyword evidence="4 10" id="KW-0698">rRNA processing</keyword>
<dbReference type="SUPFAM" id="SSF52540">
    <property type="entry name" value="P-loop containing nucleoside triphosphate hydrolases"/>
    <property type="match status" value="1"/>
</dbReference>
<evidence type="ECO:0000256" key="7">
    <source>
        <dbReference type="ARBA" id="ARBA00022777"/>
    </source>
</evidence>
<keyword evidence="3 10" id="KW-0690">Ribosome biogenesis</keyword>
<dbReference type="EMBL" id="HG937693">
    <property type="protein sequence ID" value="CDP35536.1"/>
    <property type="molecule type" value="Genomic_DNA"/>
</dbReference>
<dbReference type="InterPro" id="IPR020618">
    <property type="entry name" value="Adenyl_kinase_AK6"/>
</dbReference>